<evidence type="ECO:0000313" key="2">
    <source>
        <dbReference type="EMBL" id="ASJ03348.1"/>
    </source>
</evidence>
<organism evidence="2 3">
    <name type="scientific">Thermococcus profundus</name>
    <dbReference type="NCBI Taxonomy" id="49899"/>
    <lineage>
        <taxon>Archaea</taxon>
        <taxon>Methanobacteriati</taxon>
        <taxon>Methanobacteriota</taxon>
        <taxon>Thermococci</taxon>
        <taxon>Thermococcales</taxon>
        <taxon>Thermococcaceae</taxon>
        <taxon>Thermococcus</taxon>
    </lineage>
</organism>
<reference evidence="2 3" key="1">
    <citation type="submission" date="2016-03" db="EMBL/GenBank/DDBJ databases">
        <title>Complete genome sequence of Thermococcus profundus strain DT5432.</title>
        <authorList>
            <person name="Oger P.M."/>
        </authorList>
    </citation>
    <scope>NUCLEOTIDE SEQUENCE [LARGE SCALE GENOMIC DNA]</scope>
    <source>
        <strain evidence="2 3">DT 5432</strain>
    </source>
</reference>
<keyword evidence="1" id="KW-0812">Transmembrane</keyword>
<dbReference type="Pfam" id="PF06195">
    <property type="entry name" value="DUF996"/>
    <property type="match status" value="1"/>
</dbReference>
<dbReference type="InterPro" id="IPR010397">
    <property type="entry name" value="DUF996"/>
</dbReference>
<keyword evidence="1" id="KW-0472">Membrane</keyword>
<dbReference type="Proteomes" id="UP000250179">
    <property type="component" value="Chromosome"/>
</dbReference>
<dbReference type="GeneID" id="33320513"/>
<feature type="transmembrane region" description="Helical" evidence="1">
    <location>
        <begin position="73"/>
        <end position="93"/>
    </location>
</feature>
<feature type="transmembrane region" description="Helical" evidence="1">
    <location>
        <begin position="170"/>
        <end position="189"/>
    </location>
</feature>
<proteinExistence type="predicted"/>
<keyword evidence="3" id="KW-1185">Reference proteome</keyword>
<evidence type="ECO:0000256" key="1">
    <source>
        <dbReference type="SAM" id="Phobius"/>
    </source>
</evidence>
<dbReference type="AlphaFoldDB" id="A0A2Z2MN61"/>
<dbReference type="OrthoDB" id="86307at2157"/>
<dbReference type="KEGG" id="tprf:A3L09_08810"/>
<dbReference type="EMBL" id="CP014862">
    <property type="protein sequence ID" value="ASJ03348.1"/>
    <property type="molecule type" value="Genomic_DNA"/>
</dbReference>
<feature type="transmembrane region" description="Helical" evidence="1">
    <location>
        <begin position="20"/>
        <end position="53"/>
    </location>
</feature>
<keyword evidence="1" id="KW-1133">Transmembrane helix</keyword>
<gene>
    <name evidence="2" type="ORF">A3L09_08810</name>
</gene>
<accession>A0A2Z2MN61</accession>
<name>A0A2Z2MN61_THEPR</name>
<protein>
    <recommendedName>
        <fullName evidence="4">DUF996 domain-containing protein</fullName>
    </recommendedName>
</protein>
<evidence type="ECO:0008006" key="4">
    <source>
        <dbReference type="Google" id="ProtNLM"/>
    </source>
</evidence>
<sequence>MEPYSVSSPEESIDISSERTLGLVGSILGLMGAIPYVGSIIALLGLVLVLIALHGIGSKMGDERPFKNYLKGFIVVLAAAIIAVILIIAVVMVNGTESHTSSEFTFEPGSTVDIIEGNDEGPSASAIAAIVLGGIAVIAGIILGAYYQKKAWEAMYEITGVKEFKETAKFLWWGVLTIIILVGVILLLVSDIYQIIAFSNLPKRIAKKSPQPDVPVDDFVW</sequence>
<feature type="transmembrane region" description="Helical" evidence="1">
    <location>
        <begin position="126"/>
        <end position="147"/>
    </location>
</feature>
<dbReference type="RefSeq" id="WP_088858604.1">
    <property type="nucleotide sequence ID" value="NZ_CP014862.1"/>
</dbReference>
<evidence type="ECO:0000313" key="3">
    <source>
        <dbReference type="Proteomes" id="UP000250179"/>
    </source>
</evidence>